<evidence type="ECO:0000256" key="1">
    <source>
        <dbReference type="ARBA" id="ARBA00008775"/>
    </source>
</evidence>
<dbReference type="PIRSF" id="PIRSF037118">
    <property type="entry name" value="Tellurite_resistance_TerA"/>
    <property type="match status" value="1"/>
</dbReference>
<dbReference type="Gene3D" id="2.60.60.30">
    <property type="entry name" value="sav2460 like domains"/>
    <property type="match status" value="1"/>
</dbReference>
<dbReference type="EMBL" id="BAAATR010000018">
    <property type="protein sequence ID" value="GAA2252980.1"/>
    <property type="molecule type" value="Genomic_DNA"/>
</dbReference>
<proteinExistence type="inferred from homology"/>
<evidence type="ECO:0000313" key="5">
    <source>
        <dbReference type="Proteomes" id="UP001500305"/>
    </source>
</evidence>
<dbReference type="InterPro" id="IPR003325">
    <property type="entry name" value="TerD"/>
</dbReference>
<dbReference type="CDD" id="cd06974">
    <property type="entry name" value="TerD_like"/>
    <property type="match status" value="2"/>
</dbReference>
<dbReference type="Pfam" id="PF02342">
    <property type="entry name" value="TerD"/>
    <property type="match status" value="1"/>
</dbReference>
<protein>
    <submittedName>
        <fullName evidence="4">TerD family protein</fullName>
    </submittedName>
</protein>
<dbReference type="PANTHER" id="PTHR32097:SF4">
    <property type="entry name" value="GENERAL STRESS PROTEIN 16U"/>
    <property type="match status" value="1"/>
</dbReference>
<dbReference type="InterPro" id="IPR051324">
    <property type="entry name" value="Stress/Tellurium_Resist"/>
</dbReference>
<feature type="domain" description="TerD" evidence="3">
    <location>
        <begin position="3"/>
        <end position="169"/>
    </location>
</feature>
<gene>
    <name evidence="4" type="ORF">GCM10010430_40850</name>
</gene>
<organism evidence="4 5">
    <name type="scientific">Kitasatospora cystarginea</name>
    <dbReference type="NCBI Taxonomy" id="58350"/>
    <lineage>
        <taxon>Bacteria</taxon>
        <taxon>Bacillati</taxon>
        <taxon>Actinomycetota</taxon>
        <taxon>Actinomycetes</taxon>
        <taxon>Kitasatosporales</taxon>
        <taxon>Streptomycetaceae</taxon>
        <taxon>Kitasatospora</taxon>
    </lineage>
</organism>
<dbReference type="PANTHER" id="PTHR32097">
    <property type="entry name" value="CAMP-BINDING PROTEIN 1-RELATED"/>
    <property type="match status" value="1"/>
</dbReference>
<evidence type="ECO:0000259" key="3">
    <source>
        <dbReference type="Pfam" id="PF02342"/>
    </source>
</evidence>
<feature type="region of interest" description="Disordered" evidence="2">
    <location>
        <begin position="173"/>
        <end position="210"/>
    </location>
</feature>
<evidence type="ECO:0000256" key="2">
    <source>
        <dbReference type="SAM" id="MobiDB-lite"/>
    </source>
</evidence>
<reference evidence="5" key="1">
    <citation type="journal article" date="2019" name="Int. J. Syst. Evol. Microbiol.">
        <title>The Global Catalogue of Microorganisms (GCM) 10K type strain sequencing project: providing services to taxonomists for standard genome sequencing and annotation.</title>
        <authorList>
            <consortium name="The Broad Institute Genomics Platform"/>
            <consortium name="The Broad Institute Genome Sequencing Center for Infectious Disease"/>
            <person name="Wu L."/>
            <person name="Ma J."/>
        </authorList>
    </citation>
    <scope>NUCLEOTIDE SEQUENCE [LARGE SCALE GENOMIC DNA]</scope>
    <source>
        <strain evidence="5">JCM 7356</strain>
    </source>
</reference>
<sequence>MLIAKGANLALSTTGVRVELHWRGGPGVPDADASALLLAGGRVRSDADFVFYNQPQDTSGAVRHLGKRPDQDGTVADTLTVALDQLDDAVETVVLAASSDGGPFGALPGLHLRVLDSHSGQEVARFEDTGASSETAFVLGELYRRGGGWKFRAVGQGYDSGLAGLATDYGITVDDEPGQASEPAPASVPVPTPAPAPAPADAPAPAPSPVSLSKIRLTEKDPVVSLAKHGTTAGMLRVNLNWSSAEGPQPGQGTGGRLMKVLRSAFQPVAAARDLDLGCFWELANGRRGVVQAVGGNFGDLYQPPYVLLANDDRTGRVATGEDLWVNLDRAAEIRRLLVFVYDYDKLPLTGLNGLATLFPVTGPTIELTLDGCEFPATACVVATLEHDGSGLAVRREGRYFQATPARSVHQAIDAAYGWNFDWFPGSK</sequence>
<comment type="caution">
    <text evidence="4">The sequence shown here is derived from an EMBL/GenBank/DDBJ whole genome shotgun (WGS) entry which is preliminary data.</text>
</comment>
<comment type="similarity">
    <text evidence="1">Belongs to the CAPAB/TerDEXZ family.</text>
</comment>
<accession>A0ABP5R929</accession>
<dbReference type="InterPro" id="IPR017115">
    <property type="entry name" value="Tellurite_resistance_TerA"/>
</dbReference>
<keyword evidence="5" id="KW-1185">Reference proteome</keyword>
<feature type="compositionally biased region" description="Pro residues" evidence="2">
    <location>
        <begin position="186"/>
        <end position="208"/>
    </location>
</feature>
<evidence type="ECO:0000313" key="4">
    <source>
        <dbReference type="EMBL" id="GAA2252980.1"/>
    </source>
</evidence>
<name>A0ABP5R929_9ACTN</name>
<dbReference type="RefSeq" id="WP_344637888.1">
    <property type="nucleotide sequence ID" value="NZ_BAAATR010000018.1"/>
</dbReference>
<dbReference type="Proteomes" id="UP001500305">
    <property type="component" value="Unassembled WGS sequence"/>
</dbReference>